<reference evidence="1 2" key="1">
    <citation type="submission" date="2016-09" db="EMBL/GenBank/DDBJ databases">
        <title>The draft genome of Dichanthelium oligosanthes: A C3 panicoid grass species.</title>
        <authorList>
            <person name="Studer A.J."/>
            <person name="Schnable J.C."/>
            <person name="Brutnell T.P."/>
        </authorList>
    </citation>
    <scope>NUCLEOTIDE SEQUENCE [LARGE SCALE GENOMIC DNA]</scope>
    <source>
        <strain evidence="2">cv. Kellogg 1175</strain>
        <tissue evidence="1">Leaf</tissue>
    </source>
</reference>
<evidence type="ECO:0000313" key="2">
    <source>
        <dbReference type="Proteomes" id="UP000095767"/>
    </source>
</evidence>
<name>A0A1E5V021_9POAL</name>
<evidence type="ECO:0000313" key="1">
    <source>
        <dbReference type="EMBL" id="OEL18496.1"/>
    </source>
</evidence>
<organism evidence="1 2">
    <name type="scientific">Dichanthelium oligosanthes</name>
    <dbReference type="NCBI Taxonomy" id="888268"/>
    <lineage>
        <taxon>Eukaryota</taxon>
        <taxon>Viridiplantae</taxon>
        <taxon>Streptophyta</taxon>
        <taxon>Embryophyta</taxon>
        <taxon>Tracheophyta</taxon>
        <taxon>Spermatophyta</taxon>
        <taxon>Magnoliopsida</taxon>
        <taxon>Liliopsida</taxon>
        <taxon>Poales</taxon>
        <taxon>Poaceae</taxon>
        <taxon>PACMAD clade</taxon>
        <taxon>Panicoideae</taxon>
        <taxon>Panicodae</taxon>
        <taxon>Paniceae</taxon>
        <taxon>Dichantheliinae</taxon>
        <taxon>Dichanthelium</taxon>
    </lineage>
</organism>
<keyword evidence="2" id="KW-1185">Reference proteome</keyword>
<accession>A0A1E5V021</accession>
<protein>
    <submittedName>
        <fullName evidence="1">Uncharacterized protein</fullName>
    </submittedName>
</protein>
<comment type="caution">
    <text evidence="1">The sequence shown here is derived from an EMBL/GenBank/DDBJ whole genome shotgun (WGS) entry which is preliminary data.</text>
</comment>
<dbReference type="EMBL" id="LWDX02056484">
    <property type="protein sequence ID" value="OEL18496.1"/>
    <property type="molecule type" value="Genomic_DNA"/>
</dbReference>
<sequence>MKRMEYSLYAAPIVLPSKTPFRCKHQLVQAVHEMEVDIAGPNYGRL</sequence>
<dbReference type="Proteomes" id="UP000095767">
    <property type="component" value="Unassembled WGS sequence"/>
</dbReference>
<gene>
    <name evidence="1" type="ORF">BAE44_0020486</name>
</gene>
<proteinExistence type="predicted"/>
<dbReference type="AlphaFoldDB" id="A0A1E5V021"/>